<dbReference type="InterPro" id="IPR025150">
    <property type="entry name" value="GH123_cat"/>
</dbReference>
<evidence type="ECO:0000313" key="4">
    <source>
        <dbReference type="Proteomes" id="UP000199581"/>
    </source>
</evidence>
<reference evidence="3 4" key="1">
    <citation type="submission" date="2016-10" db="EMBL/GenBank/DDBJ databases">
        <authorList>
            <person name="Varghese N."/>
            <person name="Submissions S."/>
        </authorList>
    </citation>
    <scope>NUCLEOTIDE SEQUENCE [LARGE SCALE GENOMIC DNA]</scope>
    <source>
        <strain evidence="3 4">DSM 1741</strain>
    </source>
</reference>
<evidence type="ECO:0000313" key="3">
    <source>
        <dbReference type="EMBL" id="SFL76039.1"/>
    </source>
</evidence>
<accession>A0A8G2C319</accession>
<dbReference type="Gene3D" id="2.60.120.1190">
    <property type="match status" value="1"/>
</dbReference>
<evidence type="ECO:0000256" key="1">
    <source>
        <dbReference type="SAM" id="SignalP"/>
    </source>
</evidence>
<keyword evidence="4" id="KW-1185">Reference proteome</keyword>
<dbReference type="Pfam" id="PF13320">
    <property type="entry name" value="GH123_cat"/>
    <property type="match status" value="1"/>
</dbReference>
<feature type="signal peptide" evidence="1">
    <location>
        <begin position="1"/>
        <end position="22"/>
    </location>
</feature>
<name>A0A8G2C319_DESNO</name>
<evidence type="ECO:0000259" key="2">
    <source>
        <dbReference type="Pfam" id="PF13320"/>
    </source>
</evidence>
<keyword evidence="1" id="KW-0732">Signal</keyword>
<gene>
    <name evidence="3" type="ORF">SAMN05421830_1068</name>
</gene>
<protein>
    <recommendedName>
        <fullName evidence="2">Glycoside hydrolase 123 catalytic domain-containing protein</fullName>
    </recommendedName>
</protein>
<feature type="domain" description="Glycoside hydrolase 123 catalytic" evidence="2">
    <location>
        <begin position="505"/>
        <end position="704"/>
    </location>
</feature>
<proteinExistence type="predicted"/>
<feature type="chain" id="PRO_5034411664" description="Glycoside hydrolase 123 catalytic domain-containing protein" evidence="1">
    <location>
        <begin position="23"/>
        <end position="751"/>
    </location>
</feature>
<dbReference type="EMBL" id="FOTO01000006">
    <property type="protein sequence ID" value="SFL76039.1"/>
    <property type="molecule type" value="Genomic_DNA"/>
</dbReference>
<sequence>MYFFRFYYFSCFLFFIFSPCLSFSSTNIVKNHQYHLFPEPNYSLTSKDSTRNILTDGQYTSGHFWSSKSTVGWQQNGLIRLDFDLQGIYLIQNIHFQTARGIKAGVSFPSRADVYISADAKIYKYVGNILESADLPDGPYLVKKFISPSLNETTRYVSIFISPKGNYTFLDEVEIWGKPGGKAESGFNIPVSKLRNFQSAIISNEHELEISSFLQQRLVQQQVSPSASSPALFPLKVEQIARDREQLFAANAQQIAANYPNRLICWSGSPWDIFTPVDNPGLDAFHSPSLSFQVLTNGTSCQSVNIVSTLDKVTKTDFAVIWDESPSVTAPEISVFDCLPVTTKSGILLCDPLLPVAGQLSLKPGVARQIILAAKGNVPPGTYSGSFQLIPDFVAPVITIPFKVHVFGASIHDGNLPYSNAWAYLSWRPVKDMPEKALEDLQKHHVNIGIIHPNQIPWPQKLTQSLSLQDVLKFDKALSLLKNKRHVLLFLHLRDEKNLEKFGDYADKPRWNANLKRWIVSMRDRFVKNGYEPERILFYPVDEPQNSQHVEMILNFAAVLKNIDSKLRTYTTIDRISRLSKSDFYSLAQACDVIQIEENDLLSEDARYVQSLGRELWVYGVSGEKTASPMQGYRLMAWRAFRRGATGIGFWAYADTGREGTAWNDIDGARPDYSVIYEGNNTIISSKRWEAWREGCEDYALLELAERNLSSEIEKAEFYRRLDRVISIPDDYKFFEETRLFLLEKASGVRP</sequence>
<dbReference type="Proteomes" id="UP000199581">
    <property type="component" value="Unassembled WGS sequence"/>
</dbReference>
<organism evidence="3 4">
    <name type="scientific">Desulfomicrobium norvegicum (strain DSM 1741 / NCIMB 8310)</name>
    <name type="common">Desulfovibrio baculatus (strain Norway 4)</name>
    <name type="synonym">Desulfovibrio desulfuricans (strain Norway 4)</name>
    <dbReference type="NCBI Taxonomy" id="52561"/>
    <lineage>
        <taxon>Bacteria</taxon>
        <taxon>Pseudomonadati</taxon>
        <taxon>Thermodesulfobacteriota</taxon>
        <taxon>Desulfovibrionia</taxon>
        <taxon>Desulfovibrionales</taxon>
        <taxon>Desulfomicrobiaceae</taxon>
        <taxon>Desulfomicrobium</taxon>
    </lineage>
</organism>
<dbReference type="AlphaFoldDB" id="A0A8G2C319"/>
<comment type="caution">
    <text evidence="3">The sequence shown here is derived from an EMBL/GenBank/DDBJ whole genome shotgun (WGS) entry which is preliminary data.</text>
</comment>
<dbReference type="Gene3D" id="3.20.20.80">
    <property type="entry name" value="Glycosidases"/>
    <property type="match status" value="1"/>
</dbReference>
<dbReference type="OrthoDB" id="177619at2"/>